<protein>
    <submittedName>
        <fullName evidence="1">Uncharacterized protein</fullName>
    </submittedName>
</protein>
<gene>
    <name evidence="1" type="ORF">WN55_00146</name>
</gene>
<reference evidence="1 2" key="1">
    <citation type="submission" date="2015-07" db="EMBL/GenBank/DDBJ databases">
        <title>The genome of Dufourea novaeangliae.</title>
        <authorList>
            <person name="Pan H."/>
            <person name="Kapheim K."/>
        </authorList>
    </citation>
    <scope>NUCLEOTIDE SEQUENCE [LARGE SCALE GENOMIC DNA]</scope>
    <source>
        <strain evidence="1">0120121106</strain>
        <tissue evidence="1">Whole body</tissue>
    </source>
</reference>
<accession>A0A154PDL6</accession>
<keyword evidence="2" id="KW-1185">Reference proteome</keyword>
<dbReference type="Proteomes" id="UP000076502">
    <property type="component" value="Unassembled WGS sequence"/>
</dbReference>
<organism evidence="1 2">
    <name type="scientific">Dufourea novaeangliae</name>
    <name type="common">Sweat bee</name>
    <dbReference type="NCBI Taxonomy" id="178035"/>
    <lineage>
        <taxon>Eukaryota</taxon>
        <taxon>Metazoa</taxon>
        <taxon>Ecdysozoa</taxon>
        <taxon>Arthropoda</taxon>
        <taxon>Hexapoda</taxon>
        <taxon>Insecta</taxon>
        <taxon>Pterygota</taxon>
        <taxon>Neoptera</taxon>
        <taxon>Endopterygota</taxon>
        <taxon>Hymenoptera</taxon>
        <taxon>Apocrita</taxon>
        <taxon>Aculeata</taxon>
        <taxon>Apoidea</taxon>
        <taxon>Anthophila</taxon>
        <taxon>Halictidae</taxon>
        <taxon>Rophitinae</taxon>
        <taxon>Dufourea</taxon>
    </lineage>
</organism>
<evidence type="ECO:0000313" key="2">
    <source>
        <dbReference type="Proteomes" id="UP000076502"/>
    </source>
</evidence>
<dbReference type="AlphaFoldDB" id="A0A154PDL6"/>
<dbReference type="EMBL" id="KQ434870">
    <property type="protein sequence ID" value="KZC09474.1"/>
    <property type="molecule type" value="Genomic_DNA"/>
</dbReference>
<dbReference type="OrthoDB" id="277439at2759"/>
<sequence>MIDFYLVSRELECILYFNQKDTAMSDSEFLDDTDQEVSESHSKLLEAVSQLDKGQR</sequence>
<name>A0A154PDL6_DUFNO</name>
<proteinExistence type="predicted"/>
<evidence type="ECO:0000313" key="1">
    <source>
        <dbReference type="EMBL" id="KZC09474.1"/>
    </source>
</evidence>